<protein>
    <recommendedName>
        <fullName evidence="11">Ubiquinol-cytochrome C reductase hinge domain-containing protein</fullName>
    </recommendedName>
</protein>
<evidence type="ECO:0000256" key="6">
    <source>
        <dbReference type="ARBA" id="ARBA00022982"/>
    </source>
</evidence>
<keyword evidence="5" id="KW-0999">Mitochondrion inner membrane</keyword>
<sequence>MDSKDKNRKMENNIREEYISKRFRDRLKTPNNQSAQVEWSEKEEWGGESAPKPNVRSTHNVMTPGMGSPSSSPGVGNMKVKLLQSDAGGGADDELVDPQDTLKAKCGQSKKCAELAEILSECNDRVNAKEKTRETCEQELFDFVECVADCVAQNLFKLLK</sequence>
<feature type="compositionally biased region" description="Basic and acidic residues" evidence="10">
    <location>
        <begin position="1"/>
        <end position="28"/>
    </location>
</feature>
<evidence type="ECO:0000256" key="1">
    <source>
        <dbReference type="ARBA" id="ARBA00004137"/>
    </source>
</evidence>
<dbReference type="GO" id="GO:0005743">
    <property type="term" value="C:mitochondrial inner membrane"/>
    <property type="evidence" value="ECO:0007669"/>
    <property type="project" value="UniProtKB-SubCell"/>
</dbReference>
<evidence type="ECO:0000259" key="11">
    <source>
        <dbReference type="Pfam" id="PF02320"/>
    </source>
</evidence>
<feature type="compositionally biased region" description="Low complexity" evidence="10">
    <location>
        <begin position="64"/>
        <end position="76"/>
    </location>
</feature>
<dbReference type="InterPro" id="IPR003422">
    <property type="entry name" value="Cyt_b-c1_6"/>
</dbReference>
<accession>A0A1B6MRR2</accession>
<dbReference type="Pfam" id="PF02320">
    <property type="entry name" value="UCR_hinge"/>
    <property type="match status" value="1"/>
</dbReference>
<name>A0A1B6MRR2_9HEMI</name>
<evidence type="ECO:0000256" key="4">
    <source>
        <dbReference type="ARBA" id="ARBA00022660"/>
    </source>
</evidence>
<reference evidence="12" key="1">
    <citation type="submission" date="2015-11" db="EMBL/GenBank/DDBJ databases">
        <title>De novo transcriptome assembly of four potential Pierce s Disease insect vectors from Arizona vineyards.</title>
        <authorList>
            <person name="Tassone E.E."/>
        </authorList>
    </citation>
    <scope>NUCLEOTIDE SEQUENCE</scope>
</reference>
<feature type="region of interest" description="Disordered" evidence="10">
    <location>
        <begin position="1"/>
        <end position="78"/>
    </location>
</feature>
<proteinExistence type="inferred from homology"/>
<keyword evidence="7" id="KW-0496">Mitochondrion</keyword>
<evidence type="ECO:0000256" key="7">
    <source>
        <dbReference type="ARBA" id="ARBA00023128"/>
    </source>
</evidence>
<evidence type="ECO:0000256" key="2">
    <source>
        <dbReference type="ARBA" id="ARBA00006498"/>
    </source>
</evidence>
<evidence type="ECO:0000256" key="9">
    <source>
        <dbReference type="ARBA" id="ARBA00023157"/>
    </source>
</evidence>
<keyword evidence="9" id="KW-1015">Disulfide bond</keyword>
<dbReference type="FunFam" id="1.10.287.20:FF:000001">
    <property type="entry name" value="Cytochrome b-c1 complex subunit 6"/>
    <property type="match status" value="1"/>
</dbReference>
<keyword evidence="4" id="KW-0679">Respiratory chain</keyword>
<comment type="similarity">
    <text evidence="2">Belongs to the UQCRH/QCR6 family.</text>
</comment>
<dbReference type="Gene3D" id="1.10.287.20">
    <property type="entry name" value="Ubiquinol-cytochrome C reductase hinge domain"/>
    <property type="match status" value="1"/>
</dbReference>
<evidence type="ECO:0000256" key="3">
    <source>
        <dbReference type="ARBA" id="ARBA00022448"/>
    </source>
</evidence>
<keyword evidence="3" id="KW-0813">Transport</keyword>
<dbReference type="PANTHER" id="PTHR15336:SF0">
    <property type="entry name" value="CYTOCHROME B-C1 COMPLEX SUBUNIT 6, MITOCHONDRIAL"/>
    <property type="match status" value="1"/>
</dbReference>
<dbReference type="EMBL" id="GEBQ01001363">
    <property type="protein sequence ID" value="JAT38614.1"/>
    <property type="molecule type" value="Transcribed_RNA"/>
</dbReference>
<evidence type="ECO:0000313" key="12">
    <source>
        <dbReference type="EMBL" id="JAT38614.1"/>
    </source>
</evidence>
<gene>
    <name evidence="12" type="ORF">g.53553</name>
</gene>
<dbReference type="GO" id="GO:0006122">
    <property type="term" value="P:mitochondrial electron transport, ubiquinol to cytochrome c"/>
    <property type="evidence" value="ECO:0007669"/>
    <property type="project" value="InterPro"/>
</dbReference>
<dbReference type="InterPro" id="IPR023184">
    <property type="entry name" value="Ubol_cytC_Rdtase_hinge_dom"/>
</dbReference>
<dbReference type="SUPFAM" id="SSF81531">
    <property type="entry name" value="Non-heme 11 kDa protein of cytochrome bc1 complex (Ubiquinol-cytochrome c reductase)"/>
    <property type="match status" value="1"/>
</dbReference>
<keyword evidence="8" id="KW-0472">Membrane</keyword>
<organism evidence="12">
    <name type="scientific">Graphocephala atropunctata</name>
    <dbReference type="NCBI Taxonomy" id="36148"/>
    <lineage>
        <taxon>Eukaryota</taxon>
        <taxon>Metazoa</taxon>
        <taxon>Ecdysozoa</taxon>
        <taxon>Arthropoda</taxon>
        <taxon>Hexapoda</taxon>
        <taxon>Insecta</taxon>
        <taxon>Pterygota</taxon>
        <taxon>Neoptera</taxon>
        <taxon>Paraneoptera</taxon>
        <taxon>Hemiptera</taxon>
        <taxon>Auchenorrhyncha</taxon>
        <taxon>Membracoidea</taxon>
        <taxon>Cicadellidae</taxon>
        <taxon>Cicadellinae</taxon>
        <taxon>Cicadellini</taxon>
        <taxon>Graphocephala</taxon>
    </lineage>
</organism>
<dbReference type="AlphaFoldDB" id="A0A1B6MRR2"/>
<evidence type="ECO:0000256" key="8">
    <source>
        <dbReference type="ARBA" id="ARBA00023136"/>
    </source>
</evidence>
<dbReference type="InterPro" id="IPR036811">
    <property type="entry name" value="Ubol_cytC_Rdtase_hinge_dom_sf"/>
</dbReference>
<feature type="domain" description="Ubiquinol-cytochrome C reductase hinge" evidence="11">
    <location>
        <begin position="97"/>
        <end position="160"/>
    </location>
</feature>
<evidence type="ECO:0000256" key="5">
    <source>
        <dbReference type="ARBA" id="ARBA00022792"/>
    </source>
</evidence>
<dbReference type="PANTHER" id="PTHR15336">
    <property type="entry name" value="UBIQUINOL-CYTOCHROME C REDUCTASE COMPLEX 7.8 KDA PROTEIN"/>
    <property type="match status" value="1"/>
</dbReference>
<comment type="subcellular location">
    <subcellularLocation>
        <location evidence="1">Mitochondrion inner membrane</location>
        <topology evidence="1">Peripheral membrane protein</topology>
        <orientation evidence="1">Intermembrane side</orientation>
    </subcellularLocation>
</comment>
<keyword evidence="6" id="KW-0249">Electron transport</keyword>
<evidence type="ECO:0000256" key="10">
    <source>
        <dbReference type="SAM" id="MobiDB-lite"/>
    </source>
</evidence>